<evidence type="ECO:0000256" key="2">
    <source>
        <dbReference type="ARBA" id="ARBA00047806"/>
    </source>
</evidence>
<dbReference type="GO" id="GO:0033744">
    <property type="term" value="F:L-methionine:thioredoxin-disulfide S-oxidoreductase activity"/>
    <property type="evidence" value="ECO:0007669"/>
    <property type="project" value="RHEA"/>
</dbReference>
<dbReference type="PANTHER" id="PTHR43774:SF1">
    <property type="entry name" value="PEPTIDE METHIONINE SULFOXIDE REDUCTASE MSRA 2"/>
    <property type="match status" value="1"/>
</dbReference>
<dbReference type="InterPro" id="IPR036509">
    <property type="entry name" value="Met_Sox_Rdtase_MsrA_sf"/>
</dbReference>
<protein>
    <recommendedName>
        <fullName evidence="4">Peptide methionine sulfoxide reductase MsrA</fullName>
        <shortName evidence="4">Protein-methionine-S-oxide reductase</shortName>
        <ecNumber evidence="4">1.8.4.11</ecNumber>
    </recommendedName>
    <alternativeName>
        <fullName evidence="4">Peptide-methionine (S)-S-oxide reductase</fullName>
        <shortName evidence="4">Peptide Met(O) reductase</shortName>
    </alternativeName>
</protein>
<dbReference type="Proteomes" id="UP000237381">
    <property type="component" value="Unassembled WGS sequence"/>
</dbReference>
<comment type="catalytic activity">
    <reaction evidence="3 4">
        <text>[thioredoxin]-disulfide + L-methionine + H2O = L-methionine (S)-S-oxide + [thioredoxin]-dithiol</text>
        <dbReference type="Rhea" id="RHEA:19993"/>
        <dbReference type="Rhea" id="RHEA-COMP:10698"/>
        <dbReference type="Rhea" id="RHEA-COMP:10700"/>
        <dbReference type="ChEBI" id="CHEBI:15377"/>
        <dbReference type="ChEBI" id="CHEBI:29950"/>
        <dbReference type="ChEBI" id="CHEBI:50058"/>
        <dbReference type="ChEBI" id="CHEBI:57844"/>
        <dbReference type="ChEBI" id="CHEBI:58772"/>
        <dbReference type="EC" id="1.8.4.11"/>
    </reaction>
</comment>
<dbReference type="InterPro" id="IPR002569">
    <property type="entry name" value="Met_Sox_Rdtase_MsrA_dom"/>
</dbReference>
<evidence type="ECO:0000259" key="5">
    <source>
        <dbReference type="Pfam" id="PF01625"/>
    </source>
</evidence>
<dbReference type="Pfam" id="PF01625">
    <property type="entry name" value="PMSR"/>
    <property type="match status" value="1"/>
</dbReference>
<sequence length="272" mass="29680">MNPPYGRNSPDQPDKDDIVNPIFIKPLTATIRRPALPGKIARIGALAIVMAVVALWQRSAHSDERPVSIPAPVQDEHASGAHTETAVVAGGCFWGVQGVFEHVRGVTQVASGYTGGAADTAEYERVSDGDTGHAESVRITFDPAVISYGKILQIFFSVAHNPTELDYQGPDHGTQYRSAVVPMNPQQRNVAQAYIAQLQGAHVFSGPIVTRVESFKGFYPAENYHQNFLALHPDYPYIAINDMPKVEALKTLFPSIYLTRPVLFQTAANMKP</sequence>
<dbReference type="AlphaFoldDB" id="A0A2S4M233"/>
<proteinExistence type="inferred from homology"/>
<organism evidence="6 7">
    <name type="scientific">Paraburkholderia eburnea</name>
    <dbReference type="NCBI Taxonomy" id="1189126"/>
    <lineage>
        <taxon>Bacteria</taxon>
        <taxon>Pseudomonadati</taxon>
        <taxon>Pseudomonadota</taxon>
        <taxon>Betaproteobacteria</taxon>
        <taxon>Burkholderiales</taxon>
        <taxon>Burkholderiaceae</taxon>
        <taxon>Paraburkholderia</taxon>
    </lineage>
</organism>
<reference evidence="6 7" key="1">
    <citation type="submission" date="2018-01" db="EMBL/GenBank/DDBJ databases">
        <title>Genomic Encyclopedia of Type Strains, Phase III (KMG-III): the genomes of soil and plant-associated and newly described type strains.</title>
        <authorList>
            <person name="Whitman W."/>
        </authorList>
    </citation>
    <scope>NUCLEOTIDE SEQUENCE [LARGE SCALE GENOMIC DNA]</scope>
    <source>
        <strain evidence="6 7">JCM 18070</strain>
    </source>
</reference>
<dbReference type="Gene3D" id="3.30.1060.10">
    <property type="entry name" value="Peptide methionine sulphoxide reductase MsrA"/>
    <property type="match status" value="1"/>
</dbReference>
<dbReference type="SUPFAM" id="SSF55068">
    <property type="entry name" value="Peptide methionine sulfoxide reductase"/>
    <property type="match status" value="1"/>
</dbReference>
<dbReference type="EC" id="1.8.4.11" evidence="4"/>
<dbReference type="HAMAP" id="MF_01401">
    <property type="entry name" value="MsrA"/>
    <property type="match status" value="1"/>
</dbReference>
<dbReference type="PANTHER" id="PTHR43774">
    <property type="entry name" value="PEPTIDE METHIONINE SULFOXIDE REDUCTASE"/>
    <property type="match status" value="1"/>
</dbReference>
<evidence type="ECO:0000256" key="3">
    <source>
        <dbReference type="ARBA" id="ARBA00048782"/>
    </source>
</evidence>
<feature type="domain" description="Peptide methionine sulphoxide reductase MsrA" evidence="5">
    <location>
        <begin position="85"/>
        <end position="235"/>
    </location>
</feature>
<name>A0A2S4M233_9BURK</name>
<dbReference type="NCBIfam" id="TIGR00401">
    <property type="entry name" value="msrA"/>
    <property type="match status" value="1"/>
</dbReference>
<evidence type="ECO:0000256" key="4">
    <source>
        <dbReference type="HAMAP-Rule" id="MF_01401"/>
    </source>
</evidence>
<comment type="function">
    <text evidence="4">Has an important function as a repair enzyme for proteins that have been inactivated by oxidation. Catalyzes the reversible oxidation-reduction of methionine sulfoxide in proteins to methionine.</text>
</comment>
<evidence type="ECO:0000256" key="1">
    <source>
        <dbReference type="ARBA" id="ARBA00023002"/>
    </source>
</evidence>
<comment type="caution">
    <text evidence="6">The sequence shown here is derived from an EMBL/GenBank/DDBJ whole genome shotgun (WGS) entry which is preliminary data.</text>
</comment>
<accession>A0A2S4M233</accession>
<evidence type="ECO:0000313" key="7">
    <source>
        <dbReference type="Proteomes" id="UP000237381"/>
    </source>
</evidence>
<comment type="catalytic activity">
    <reaction evidence="2 4">
        <text>L-methionyl-[protein] + [thioredoxin]-disulfide + H2O = L-methionyl-(S)-S-oxide-[protein] + [thioredoxin]-dithiol</text>
        <dbReference type="Rhea" id="RHEA:14217"/>
        <dbReference type="Rhea" id="RHEA-COMP:10698"/>
        <dbReference type="Rhea" id="RHEA-COMP:10700"/>
        <dbReference type="Rhea" id="RHEA-COMP:12313"/>
        <dbReference type="Rhea" id="RHEA-COMP:12315"/>
        <dbReference type="ChEBI" id="CHEBI:15377"/>
        <dbReference type="ChEBI" id="CHEBI:16044"/>
        <dbReference type="ChEBI" id="CHEBI:29950"/>
        <dbReference type="ChEBI" id="CHEBI:44120"/>
        <dbReference type="ChEBI" id="CHEBI:50058"/>
        <dbReference type="EC" id="1.8.4.11"/>
    </reaction>
</comment>
<dbReference type="GO" id="GO:0008113">
    <property type="term" value="F:peptide-methionine (S)-S-oxide reductase activity"/>
    <property type="evidence" value="ECO:0007669"/>
    <property type="project" value="UniProtKB-UniRule"/>
</dbReference>
<keyword evidence="1 4" id="KW-0560">Oxidoreductase</keyword>
<feature type="active site" evidence="4">
    <location>
        <position position="92"/>
    </location>
</feature>
<dbReference type="EMBL" id="PQGA01000013">
    <property type="protein sequence ID" value="POR48760.1"/>
    <property type="molecule type" value="Genomic_DNA"/>
</dbReference>
<gene>
    <name evidence="4" type="primary">msrA</name>
    <name evidence="6" type="ORF">B0G62_11345</name>
</gene>
<keyword evidence="7" id="KW-1185">Reference proteome</keyword>
<evidence type="ECO:0000313" key="6">
    <source>
        <dbReference type="EMBL" id="POR48760.1"/>
    </source>
</evidence>
<comment type="similarity">
    <text evidence="4">Belongs to the MsrA Met sulfoxide reductase family.</text>
</comment>